<dbReference type="EMBL" id="MU827355">
    <property type="protein sequence ID" value="KAJ7351809.1"/>
    <property type="molecule type" value="Genomic_DNA"/>
</dbReference>
<reference evidence="2" key="1">
    <citation type="submission" date="2023-01" db="EMBL/GenBank/DDBJ databases">
        <title>Genome assembly of the deep-sea coral Lophelia pertusa.</title>
        <authorList>
            <person name="Herrera S."/>
            <person name="Cordes E."/>
        </authorList>
    </citation>
    <scope>NUCLEOTIDE SEQUENCE</scope>
    <source>
        <strain evidence="2">USNM1676648</strain>
        <tissue evidence="2">Polyp</tissue>
    </source>
</reference>
<gene>
    <name evidence="2" type="ORF">OS493_035534</name>
</gene>
<sequence>MGRRGKRIRAEINVIYHEADGVKKTKVPLNSVLSDAHGACSSTVDEYSPATGDGVAADDDPAIGESGDDLGDEELSSHHYRRLQRAEDAWSKLREAVISTTLQNQGFLAGKKCCVCSMVANCRCLDCSPTMSLCESCASDQHKVHNIFHHVEILRDGIYFPLKIPRTLIWPDHQCSNGVNFRKLMVVDSRGLQTEVSICFCECEADFLRLLRFQLWGATPTKPELAFTINVMELLHTLNLECQVAVKDFCAAIEAMANKVISFPNLRKLYPVLIDSLEEFRIYQHKLTTLTFVASASSVGDLNNGVICPACPKSQGTLLESMDALFIGRKKTAGKSVRSPLFGNLLFCDDGEVEEFVQHHRQAASKETMGLAYPVWILNDLLDEIPEVSGIAIHMLYDIACLLERHLQVHEQERIIQHVNFAIPIFHCYGHKAYCQIKYSPRRVSGFGLTDGEVLERLWSFLRRFGKMTKEMRPNHRVDVLTDALLYYANKRSASLGKLLSDRMKRANLTIKMVKMS</sequence>
<name>A0A9W9YLJ3_9CNID</name>
<organism evidence="2 3">
    <name type="scientific">Desmophyllum pertusum</name>
    <dbReference type="NCBI Taxonomy" id="174260"/>
    <lineage>
        <taxon>Eukaryota</taxon>
        <taxon>Metazoa</taxon>
        <taxon>Cnidaria</taxon>
        <taxon>Anthozoa</taxon>
        <taxon>Hexacorallia</taxon>
        <taxon>Scleractinia</taxon>
        <taxon>Caryophylliina</taxon>
        <taxon>Caryophylliidae</taxon>
        <taxon>Desmophyllum</taxon>
    </lineage>
</organism>
<comment type="caution">
    <text evidence="2">The sequence shown here is derived from an EMBL/GenBank/DDBJ whole genome shotgun (WGS) entry which is preliminary data.</text>
</comment>
<dbReference type="PANTHER" id="PTHR33096">
    <property type="entry name" value="CXC2 DOMAIN-CONTAINING PROTEIN"/>
    <property type="match status" value="1"/>
</dbReference>
<dbReference type="Pfam" id="PF18758">
    <property type="entry name" value="KDZ"/>
    <property type="match status" value="1"/>
</dbReference>
<evidence type="ECO:0000259" key="1">
    <source>
        <dbReference type="Pfam" id="PF18803"/>
    </source>
</evidence>
<accession>A0A9W9YLJ3</accession>
<dbReference type="Pfam" id="PF18803">
    <property type="entry name" value="CxC2"/>
    <property type="match status" value="1"/>
</dbReference>
<dbReference type="AlphaFoldDB" id="A0A9W9YLJ3"/>
<keyword evidence="3" id="KW-1185">Reference proteome</keyword>
<dbReference type="InterPro" id="IPR041457">
    <property type="entry name" value="CxC2_KDZ-assoc"/>
</dbReference>
<evidence type="ECO:0000313" key="2">
    <source>
        <dbReference type="EMBL" id="KAJ7351809.1"/>
    </source>
</evidence>
<evidence type="ECO:0000313" key="3">
    <source>
        <dbReference type="Proteomes" id="UP001163046"/>
    </source>
</evidence>
<dbReference type="CDD" id="cd19757">
    <property type="entry name" value="Bbox1"/>
    <property type="match status" value="1"/>
</dbReference>
<proteinExistence type="predicted"/>
<dbReference type="InterPro" id="IPR040521">
    <property type="entry name" value="KDZ"/>
</dbReference>
<protein>
    <recommendedName>
        <fullName evidence="1">CxC2-like cysteine cluster KDZ transposase-associated domain-containing protein</fullName>
    </recommendedName>
</protein>
<feature type="domain" description="CxC2-like cysteine cluster KDZ transposase-associated" evidence="1">
    <location>
        <begin position="172"/>
        <end position="258"/>
    </location>
</feature>
<dbReference type="OrthoDB" id="5989544at2759"/>
<dbReference type="PANTHER" id="PTHR33096:SF1">
    <property type="entry name" value="CXC1-LIKE CYSTEINE CLUSTER ASSOCIATED WITH KDZ TRANSPOSASES DOMAIN-CONTAINING PROTEIN"/>
    <property type="match status" value="1"/>
</dbReference>
<dbReference type="Proteomes" id="UP001163046">
    <property type="component" value="Unassembled WGS sequence"/>
</dbReference>